<dbReference type="SUPFAM" id="SSF103481">
    <property type="entry name" value="Multidrug resistance efflux transporter EmrE"/>
    <property type="match status" value="2"/>
</dbReference>
<name>A0A1I2ER21_9SPHI</name>
<accession>A0A1I2ER21</accession>
<dbReference type="EMBL" id="FONS01000003">
    <property type="protein sequence ID" value="SFE94946.1"/>
    <property type="molecule type" value="Genomic_DNA"/>
</dbReference>
<proteinExistence type="predicted"/>
<dbReference type="InterPro" id="IPR000620">
    <property type="entry name" value="EamA_dom"/>
</dbReference>
<gene>
    <name evidence="3" type="ORF">SAMN03003324_01941</name>
</gene>
<feature type="transmembrane region" description="Helical" evidence="1">
    <location>
        <begin position="259"/>
        <end position="278"/>
    </location>
</feature>
<keyword evidence="1" id="KW-1133">Transmembrane helix</keyword>
<protein>
    <submittedName>
        <fullName evidence="3">Threonine/homoserine efflux transporter RhtA</fullName>
    </submittedName>
</protein>
<dbReference type="Pfam" id="PF00892">
    <property type="entry name" value="EamA"/>
    <property type="match status" value="2"/>
</dbReference>
<feature type="transmembrane region" description="Helical" evidence="1">
    <location>
        <begin position="137"/>
        <end position="160"/>
    </location>
</feature>
<dbReference type="Proteomes" id="UP000183129">
    <property type="component" value="Unassembled WGS sequence"/>
</dbReference>
<feature type="transmembrane region" description="Helical" evidence="1">
    <location>
        <begin position="172"/>
        <end position="191"/>
    </location>
</feature>
<evidence type="ECO:0000256" key="1">
    <source>
        <dbReference type="SAM" id="Phobius"/>
    </source>
</evidence>
<feature type="transmembrane region" description="Helical" evidence="1">
    <location>
        <begin position="60"/>
        <end position="78"/>
    </location>
</feature>
<feature type="domain" description="EamA" evidence="2">
    <location>
        <begin position="142"/>
        <end position="276"/>
    </location>
</feature>
<evidence type="ECO:0000313" key="4">
    <source>
        <dbReference type="Proteomes" id="UP000183129"/>
    </source>
</evidence>
<dbReference type="STRING" id="34086.SAMN04488084_10658"/>
<evidence type="ECO:0000313" key="3">
    <source>
        <dbReference type="EMBL" id="SFE94946.1"/>
    </source>
</evidence>
<feature type="domain" description="EamA" evidence="2">
    <location>
        <begin position="1"/>
        <end position="129"/>
    </location>
</feature>
<feature type="transmembrane region" description="Helical" evidence="1">
    <location>
        <begin position="84"/>
        <end position="105"/>
    </location>
</feature>
<dbReference type="PANTHER" id="PTHR22911">
    <property type="entry name" value="ACYL-MALONYL CONDENSING ENZYME-RELATED"/>
    <property type="match status" value="1"/>
</dbReference>
<feature type="transmembrane region" description="Helical" evidence="1">
    <location>
        <begin position="29"/>
        <end position="48"/>
    </location>
</feature>
<dbReference type="PANTHER" id="PTHR22911:SF137">
    <property type="entry name" value="SOLUTE CARRIER FAMILY 35 MEMBER G2-RELATED"/>
    <property type="match status" value="1"/>
</dbReference>
<organism evidence="3 4">
    <name type="scientific">Pedobacter antarcticus</name>
    <dbReference type="NCBI Taxonomy" id="34086"/>
    <lineage>
        <taxon>Bacteria</taxon>
        <taxon>Pseudomonadati</taxon>
        <taxon>Bacteroidota</taxon>
        <taxon>Sphingobacteriia</taxon>
        <taxon>Sphingobacteriales</taxon>
        <taxon>Sphingobacteriaceae</taxon>
        <taxon>Pedobacter</taxon>
    </lineage>
</organism>
<dbReference type="AlphaFoldDB" id="A0A1I2ER21"/>
<dbReference type="InterPro" id="IPR037185">
    <property type="entry name" value="EmrE-like"/>
</dbReference>
<dbReference type="GO" id="GO:0016020">
    <property type="term" value="C:membrane"/>
    <property type="evidence" value="ECO:0007669"/>
    <property type="project" value="InterPro"/>
</dbReference>
<reference evidence="3 4" key="1">
    <citation type="submission" date="2016-10" db="EMBL/GenBank/DDBJ databases">
        <authorList>
            <person name="de Groot N.N."/>
        </authorList>
    </citation>
    <scope>NUCLEOTIDE SEQUENCE [LARGE SCALE GENOMIC DNA]</scope>
    <source>
        <strain evidence="3 4">ATCC 51969</strain>
    </source>
</reference>
<feature type="transmembrane region" description="Helical" evidence="1">
    <location>
        <begin position="236"/>
        <end position="253"/>
    </location>
</feature>
<sequence>MVLGGAMSFGILTSFVKLAYNRGFNAAEISFIQAFLGAVVLWVIVCLSKRNPVKRIELPKLLFTGAAIGISTFLYYVSVKYIPASVAIVILMQFTWLSLLIEWVIFKKQPTVLEITITIIILLGTMFASGLATQQDVTLSILGVLYVSAASLIYAVYIVANSRFGKQISWKNKSAWVMTGSAISILLLNFATLVSDNHFGMELLGWGFFLAFFGTILPPVLFAIGMPKIGAPTSGLLMTVELPVAILAAHLILGENISIKQLIGITVMLSAIIWMNFVKQNRLKNNLQNSSSSDQAV</sequence>
<keyword evidence="1" id="KW-0812">Transmembrane</keyword>
<evidence type="ECO:0000259" key="2">
    <source>
        <dbReference type="Pfam" id="PF00892"/>
    </source>
</evidence>
<keyword evidence="1" id="KW-0472">Membrane</keyword>
<feature type="transmembrane region" description="Helical" evidence="1">
    <location>
        <begin position="112"/>
        <end position="131"/>
    </location>
</feature>
<feature type="transmembrane region" description="Helical" evidence="1">
    <location>
        <begin position="203"/>
        <end position="224"/>
    </location>
</feature>